<feature type="compositionally biased region" description="Basic and acidic residues" evidence="2">
    <location>
        <begin position="59"/>
        <end position="72"/>
    </location>
</feature>
<dbReference type="Proteomes" id="UP001231189">
    <property type="component" value="Unassembled WGS sequence"/>
</dbReference>
<protein>
    <submittedName>
        <fullName evidence="3">Uncharacterized protein</fullName>
    </submittedName>
</protein>
<evidence type="ECO:0000313" key="4">
    <source>
        <dbReference type="Proteomes" id="UP001231189"/>
    </source>
</evidence>
<feature type="compositionally biased region" description="Low complexity" evidence="2">
    <location>
        <begin position="309"/>
        <end position="327"/>
    </location>
</feature>
<feature type="coiled-coil region" evidence="1">
    <location>
        <begin position="350"/>
        <end position="419"/>
    </location>
</feature>
<accession>A0AAD8T536</accession>
<gene>
    <name evidence="3" type="ORF">QYE76_058136</name>
</gene>
<sequence length="698" mass="75976">MGGAVSQLIQPRARREEEPRMGSMGGDGWSRAEESPAVADAAVCNHREAAVDGRATPRPRSEEGRSQAEARAHTSSSGRGLASSNATARRSSTESSPRRVQGVPDPSFRVFFALLVLVDDGDIGGVVGEPGASAWLNSSRGRRPPGLPIINNFTYYMFPFDVYDQYLLTQLTEKKSFTVAITFGDSHDSPNDISEGRGSSVPIDFQTVEHTSPESDYDDPIDSETVHTNLPPSADDACDTEGSVRDDDADHDAFVNAAVEETRAPPVKRSIGGFVDEDDLLDIDEGFIEPPSKKARSDVVPPVVATSEASAPKATPTAQASTASSLSKGKDIPVATTIPPSDLHGVISSLEAFASQFTSLEADNVRLQEEVKSSSSKLDGAIKKAATARQEVDSLKEELSKLKERLKEEEARAAEKDELLRQFALALLEAASIPAAALDKVPNNSPANGVSMALASHQLTRELLEKGKGALARMHSMIFPKIKQEKTLGQLIDAFAVDTKEVIEVFKRTSRTYGALLAFQLMMGYGFKADIEEMTKELPKEQDGRFVFPVPSFVDDSLGVLPEGDRIQRMKDRITQMEKDLRSTYALAAIVNKKSEIAADVERYALTELHKATESLNFIALNRAEENKRIHERVHALTQLSSAEEIFWREHSKASTVAQFQGVQGPPLLRKVLQGYESGLEDDVPFERSSPHAPGFDV</sequence>
<organism evidence="3 4">
    <name type="scientific">Lolium multiflorum</name>
    <name type="common">Italian ryegrass</name>
    <name type="synonym">Lolium perenne subsp. multiflorum</name>
    <dbReference type="NCBI Taxonomy" id="4521"/>
    <lineage>
        <taxon>Eukaryota</taxon>
        <taxon>Viridiplantae</taxon>
        <taxon>Streptophyta</taxon>
        <taxon>Embryophyta</taxon>
        <taxon>Tracheophyta</taxon>
        <taxon>Spermatophyta</taxon>
        <taxon>Magnoliopsida</taxon>
        <taxon>Liliopsida</taxon>
        <taxon>Poales</taxon>
        <taxon>Poaceae</taxon>
        <taxon>BOP clade</taxon>
        <taxon>Pooideae</taxon>
        <taxon>Poodae</taxon>
        <taxon>Poeae</taxon>
        <taxon>Poeae Chloroplast Group 2 (Poeae type)</taxon>
        <taxon>Loliodinae</taxon>
        <taxon>Loliinae</taxon>
        <taxon>Lolium</taxon>
    </lineage>
</organism>
<comment type="caution">
    <text evidence="3">The sequence shown here is derived from an EMBL/GenBank/DDBJ whole genome shotgun (WGS) entry which is preliminary data.</text>
</comment>
<feature type="region of interest" description="Disordered" evidence="2">
    <location>
        <begin position="228"/>
        <end position="248"/>
    </location>
</feature>
<dbReference type="AlphaFoldDB" id="A0AAD8T536"/>
<proteinExistence type="predicted"/>
<feature type="compositionally biased region" description="Low complexity" evidence="2">
    <location>
        <begin position="82"/>
        <end position="99"/>
    </location>
</feature>
<dbReference type="EMBL" id="JAUUTY010000003">
    <property type="protein sequence ID" value="KAK1669977.1"/>
    <property type="molecule type" value="Genomic_DNA"/>
</dbReference>
<feature type="region of interest" description="Disordered" evidence="2">
    <location>
        <begin position="1"/>
        <end position="102"/>
    </location>
</feature>
<evidence type="ECO:0000256" key="2">
    <source>
        <dbReference type="SAM" id="MobiDB-lite"/>
    </source>
</evidence>
<feature type="region of interest" description="Disordered" evidence="2">
    <location>
        <begin position="306"/>
        <end position="333"/>
    </location>
</feature>
<name>A0AAD8T536_LOLMU</name>
<keyword evidence="4" id="KW-1185">Reference proteome</keyword>
<evidence type="ECO:0000313" key="3">
    <source>
        <dbReference type="EMBL" id="KAK1669977.1"/>
    </source>
</evidence>
<keyword evidence="1" id="KW-0175">Coiled coil</keyword>
<reference evidence="3" key="1">
    <citation type="submission" date="2023-07" db="EMBL/GenBank/DDBJ databases">
        <title>A chromosome-level genome assembly of Lolium multiflorum.</title>
        <authorList>
            <person name="Chen Y."/>
            <person name="Copetti D."/>
            <person name="Kolliker R."/>
            <person name="Studer B."/>
        </authorList>
    </citation>
    <scope>NUCLEOTIDE SEQUENCE</scope>
    <source>
        <strain evidence="3">02402/16</strain>
        <tissue evidence="3">Leaf</tissue>
    </source>
</reference>
<evidence type="ECO:0000256" key="1">
    <source>
        <dbReference type="SAM" id="Coils"/>
    </source>
</evidence>